<dbReference type="Pfam" id="PF00582">
    <property type="entry name" value="Usp"/>
    <property type="match status" value="1"/>
</dbReference>
<gene>
    <name evidence="3" type="ORF">DET59_11818</name>
</gene>
<evidence type="ECO:0000256" key="1">
    <source>
        <dbReference type="ARBA" id="ARBA00008791"/>
    </source>
</evidence>
<dbReference type="EMBL" id="QNRJ01000018">
    <property type="protein sequence ID" value="RBP02048.1"/>
    <property type="molecule type" value="Genomic_DNA"/>
</dbReference>
<evidence type="ECO:0000313" key="4">
    <source>
        <dbReference type="Proteomes" id="UP000252118"/>
    </source>
</evidence>
<dbReference type="PANTHER" id="PTHR46268:SF6">
    <property type="entry name" value="UNIVERSAL STRESS PROTEIN UP12"/>
    <property type="match status" value="1"/>
</dbReference>
<dbReference type="InterPro" id="IPR006015">
    <property type="entry name" value="Universal_stress_UspA"/>
</dbReference>
<dbReference type="Proteomes" id="UP000252118">
    <property type="component" value="Unassembled WGS sequence"/>
</dbReference>
<dbReference type="SUPFAM" id="SSF52402">
    <property type="entry name" value="Adenine nucleotide alpha hydrolases-like"/>
    <property type="match status" value="1"/>
</dbReference>
<dbReference type="PRINTS" id="PR01438">
    <property type="entry name" value="UNVRSLSTRESS"/>
</dbReference>
<dbReference type="PANTHER" id="PTHR46268">
    <property type="entry name" value="STRESS RESPONSE PROTEIN NHAX"/>
    <property type="match status" value="1"/>
</dbReference>
<dbReference type="Gene3D" id="3.40.50.620">
    <property type="entry name" value="HUPs"/>
    <property type="match status" value="1"/>
</dbReference>
<accession>A0A366EI71</accession>
<comment type="similarity">
    <text evidence="1">Belongs to the universal stress protein A family.</text>
</comment>
<comment type="caution">
    <text evidence="3">The sequence shown here is derived from an EMBL/GenBank/DDBJ whole genome shotgun (WGS) entry which is preliminary data.</text>
</comment>
<feature type="domain" description="UspA" evidence="2">
    <location>
        <begin position="2"/>
        <end position="139"/>
    </location>
</feature>
<evidence type="ECO:0000259" key="2">
    <source>
        <dbReference type="Pfam" id="PF00582"/>
    </source>
</evidence>
<proteinExistence type="inferred from homology"/>
<reference evidence="3 4" key="1">
    <citation type="submission" date="2018-06" db="EMBL/GenBank/DDBJ databases">
        <title>Freshwater and sediment microbial communities from various areas in North America, analyzing microbe dynamics in response to fracking.</title>
        <authorList>
            <person name="Lamendella R."/>
        </authorList>
    </citation>
    <scope>NUCLEOTIDE SEQUENCE [LARGE SCALE GENOMIC DNA]</scope>
    <source>
        <strain evidence="3 4">97B</strain>
    </source>
</reference>
<protein>
    <submittedName>
        <fullName evidence="3">Nucleotide-binding universal stress UspA family protein</fullName>
    </submittedName>
</protein>
<dbReference type="InterPro" id="IPR014729">
    <property type="entry name" value="Rossmann-like_a/b/a_fold"/>
</dbReference>
<dbReference type="AlphaFoldDB" id="A0A366EI71"/>
<organism evidence="3 4">
    <name type="scientific">Rossellomorea aquimaris</name>
    <dbReference type="NCBI Taxonomy" id="189382"/>
    <lineage>
        <taxon>Bacteria</taxon>
        <taxon>Bacillati</taxon>
        <taxon>Bacillota</taxon>
        <taxon>Bacilli</taxon>
        <taxon>Bacillales</taxon>
        <taxon>Bacillaceae</taxon>
        <taxon>Rossellomorea</taxon>
    </lineage>
</organism>
<dbReference type="InterPro" id="IPR006016">
    <property type="entry name" value="UspA"/>
</dbReference>
<evidence type="ECO:0000313" key="3">
    <source>
        <dbReference type="EMBL" id="RBP02048.1"/>
    </source>
</evidence>
<name>A0A366EI71_9BACI</name>
<dbReference type="CDD" id="cd00293">
    <property type="entry name" value="USP-like"/>
    <property type="match status" value="1"/>
</dbReference>
<sequence>MMFKKILLATDGSEHSVRATEKAIALASCQSHGRIDVVYVIDGRQSKEDVLQHWGTDAQDQRRKKLQLIEHKIMQANIDYTTHYLHGEPGPTIVHHANSNNFDAVVIGSRGLNTLQEMVLGSVSHKVAKRAKCPVMIVK</sequence>